<keyword evidence="6" id="KW-1185">Reference proteome</keyword>
<dbReference type="STRING" id="1223545.GS4_08_00680"/>
<dbReference type="GO" id="GO:0016757">
    <property type="term" value="F:glycosyltransferase activity"/>
    <property type="evidence" value="ECO:0007669"/>
    <property type="project" value="UniProtKB-KW"/>
</dbReference>
<keyword evidence="1" id="KW-0328">Glycosyltransferase</keyword>
<protein>
    <submittedName>
        <fullName evidence="5">Putative glycosyltransferase</fullName>
    </submittedName>
</protein>
<dbReference type="Pfam" id="PF00534">
    <property type="entry name" value="Glycos_transf_1"/>
    <property type="match status" value="1"/>
</dbReference>
<sequence>MTAPIPTPEVLVVAYRNAEQLADCLASVDKHLPDARIRVWDNSEPDRDDIRQLATTLPGIDWHLGSGNLGFAAAVNRLARLVTAESFLLLNPDAVLVSDLAGSRLALSHDDVAAVAPMTRDLAADADDPNGLRPWDVAHRAPSVTRALVDHLWYSPRLRGTPLSSLHRDAPEDVSGYLTGACLLIDRAVWDQVGEFDEDFFLYGEETDWQRRARESGRRLVLADELGVEHTGHGTVADDPRAGLRSRDLLRAGVALILEKQASARHGDAYLAATAVLDRVQRSSRRSRARLREATASAKPAVIITVNRLVYGGAERHHVVLATELVRRGYPVTIACMQRFGPLIGEIPHEVRVVRQPWWAPMVDLPDGRAVVISGDTNTETGFATTWRATGSDRRWLVGAHVPPDPGAATYSRPLAAAMTRADGVVTLSPSHRDEMTRHQRVGRRHFVAPNGVIRSADLADSPDRRHAGTADEGPIRLVMLSRIVEHKNPHVLTAALADLQRTHPELDWTLDIFGDGPDRARLEAATPPEVAGRVRWRGWSPGPDHAMAEADVVCVPSRSEAFPMVIVEAMGRGLPVVATAVCSVPDMLDEGRAGFLVGEPTVEAWRSRLAEVLTDRRRLVEVGARGRDRMAAEYTVDAMADAYETAIAEVFG</sequence>
<evidence type="ECO:0000259" key="4">
    <source>
        <dbReference type="Pfam" id="PF13439"/>
    </source>
</evidence>
<dbReference type="EMBL" id="BANX01000008">
    <property type="protein sequence ID" value="GAC67484.1"/>
    <property type="molecule type" value="Genomic_DNA"/>
</dbReference>
<dbReference type="InterPro" id="IPR001296">
    <property type="entry name" value="Glyco_trans_1"/>
</dbReference>
<accession>M0QGB1</accession>
<dbReference type="Gene3D" id="3.90.550.10">
    <property type="entry name" value="Spore Coat Polysaccharide Biosynthesis Protein SpsA, Chain A"/>
    <property type="match status" value="1"/>
</dbReference>
<evidence type="ECO:0000313" key="6">
    <source>
        <dbReference type="Proteomes" id="UP000011666"/>
    </source>
</evidence>
<comment type="caution">
    <text evidence="5">The sequence shown here is derived from an EMBL/GenBank/DDBJ whole genome shotgun (WGS) entry which is preliminary data.</text>
</comment>
<dbReference type="InterPro" id="IPR028098">
    <property type="entry name" value="Glyco_trans_4-like_N"/>
</dbReference>
<evidence type="ECO:0000256" key="1">
    <source>
        <dbReference type="ARBA" id="ARBA00022676"/>
    </source>
</evidence>
<dbReference type="Gene3D" id="3.40.50.2000">
    <property type="entry name" value="Glycogen Phosphorylase B"/>
    <property type="match status" value="2"/>
</dbReference>
<name>M0QGB1_9ACTN</name>
<dbReference type="CDD" id="cd03801">
    <property type="entry name" value="GT4_PimA-like"/>
    <property type="match status" value="1"/>
</dbReference>
<dbReference type="AlphaFoldDB" id="M0QGB1"/>
<dbReference type="OrthoDB" id="9771846at2"/>
<feature type="domain" description="Glycosyltransferase subfamily 4-like N-terminal" evidence="4">
    <location>
        <begin position="311"/>
        <end position="453"/>
    </location>
</feature>
<dbReference type="PANTHER" id="PTHR12526">
    <property type="entry name" value="GLYCOSYLTRANSFERASE"/>
    <property type="match status" value="1"/>
</dbReference>
<dbReference type="Proteomes" id="UP000011666">
    <property type="component" value="Unassembled WGS sequence"/>
</dbReference>
<dbReference type="eggNOG" id="COG1216">
    <property type="taxonomic scope" value="Bacteria"/>
</dbReference>
<gene>
    <name evidence="5" type="ORF">GS4_08_00680</name>
</gene>
<dbReference type="Pfam" id="PF13641">
    <property type="entry name" value="Glyco_tranf_2_3"/>
    <property type="match status" value="1"/>
</dbReference>
<dbReference type="PANTHER" id="PTHR12526:SF510">
    <property type="entry name" value="D-INOSITOL 3-PHOSPHATE GLYCOSYLTRANSFERASE"/>
    <property type="match status" value="1"/>
</dbReference>
<evidence type="ECO:0000259" key="3">
    <source>
        <dbReference type="Pfam" id="PF00534"/>
    </source>
</evidence>
<dbReference type="RefSeq" id="WP_007618723.1">
    <property type="nucleotide sequence ID" value="NZ_BANX01000008.1"/>
</dbReference>
<dbReference type="Pfam" id="PF13439">
    <property type="entry name" value="Glyco_transf_4"/>
    <property type="match status" value="1"/>
</dbReference>
<dbReference type="InterPro" id="IPR029044">
    <property type="entry name" value="Nucleotide-diphossugar_trans"/>
</dbReference>
<dbReference type="eggNOG" id="COG0438">
    <property type="taxonomic scope" value="Bacteria"/>
</dbReference>
<evidence type="ECO:0000256" key="2">
    <source>
        <dbReference type="ARBA" id="ARBA00022679"/>
    </source>
</evidence>
<proteinExistence type="predicted"/>
<dbReference type="SUPFAM" id="SSF53448">
    <property type="entry name" value="Nucleotide-diphospho-sugar transferases"/>
    <property type="match status" value="1"/>
</dbReference>
<reference evidence="5 6" key="1">
    <citation type="submission" date="2013-01" db="EMBL/GenBank/DDBJ databases">
        <title>Whole genome shotgun sequence of Gordonia soli NBRC 108243.</title>
        <authorList>
            <person name="Isaki-Nakamura S."/>
            <person name="Hosoyama A."/>
            <person name="Tsuchikane K."/>
            <person name="Ando Y."/>
            <person name="Baba S."/>
            <person name="Ohji S."/>
            <person name="Hamada M."/>
            <person name="Tamura T."/>
            <person name="Yamazoe A."/>
            <person name="Yamazaki S."/>
            <person name="Fujita N."/>
        </authorList>
    </citation>
    <scope>NUCLEOTIDE SEQUENCE [LARGE SCALE GENOMIC DNA]</scope>
    <source>
        <strain evidence="5 6">NBRC 108243</strain>
    </source>
</reference>
<organism evidence="5 6">
    <name type="scientific">Gordonia soli NBRC 108243</name>
    <dbReference type="NCBI Taxonomy" id="1223545"/>
    <lineage>
        <taxon>Bacteria</taxon>
        <taxon>Bacillati</taxon>
        <taxon>Actinomycetota</taxon>
        <taxon>Actinomycetes</taxon>
        <taxon>Mycobacteriales</taxon>
        <taxon>Gordoniaceae</taxon>
        <taxon>Gordonia</taxon>
    </lineage>
</organism>
<keyword evidence="2 5" id="KW-0808">Transferase</keyword>
<feature type="domain" description="Glycosyl transferase family 1" evidence="3">
    <location>
        <begin position="466"/>
        <end position="628"/>
    </location>
</feature>
<evidence type="ECO:0000313" key="5">
    <source>
        <dbReference type="EMBL" id="GAC67484.1"/>
    </source>
</evidence>
<dbReference type="SUPFAM" id="SSF53756">
    <property type="entry name" value="UDP-Glycosyltransferase/glycogen phosphorylase"/>
    <property type="match status" value="1"/>
</dbReference>